<reference evidence="3" key="2">
    <citation type="journal article" date="2015" name="Gigascience">
        <title>Reconstructing a comprehensive transcriptome assembly of a white-pupal translocated strain of the pest fruit fly Bactrocera cucurbitae.</title>
        <authorList>
            <person name="Sim S.B."/>
            <person name="Calla B."/>
            <person name="Hall B."/>
            <person name="DeRego T."/>
            <person name="Geib S.M."/>
        </authorList>
    </citation>
    <scope>NUCLEOTIDE SEQUENCE</scope>
</reference>
<feature type="transmembrane region" description="Helical" evidence="1">
    <location>
        <begin position="12"/>
        <end position="28"/>
    </location>
</feature>
<dbReference type="InterPro" id="IPR052613">
    <property type="entry name" value="LicD_transferase"/>
</dbReference>
<dbReference type="PANTHER" id="PTHR13627">
    <property type="entry name" value="FUKUTIN RELATED PROTEIN"/>
    <property type="match status" value="1"/>
</dbReference>
<dbReference type="Pfam" id="PF22921">
    <property type="entry name" value="FKRP_N"/>
    <property type="match status" value="1"/>
</dbReference>
<accession>A0A0A1WNQ0</accession>
<evidence type="ECO:0000256" key="1">
    <source>
        <dbReference type="SAM" id="Phobius"/>
    </source>
</evidence>
<keyword evidence="1" id="KW-0812">Transmembrane</keyword>
<gene>
    <name evidence="3" type="primary">FKRP</name>
    <name evidence="3" type="ORF">g.12642</name>
</gene>
<proteinExistence type="predicted"/>
<evidence type="ECO:0000313" key="3">
    <source>
        <dbReference type="EMBL" id="JAD00462.1"/>
    </source>
</evidence>
<sequence>MKVMRIRHAKLIVAVVVIANLILFYYSWKSTIWKSLTSTLLPSDAAARASSADNELGGIGGGAAGRGAGKSPRDKLKNANKHIRKSITVVFRSFYNFENDLKASIDNLLDIVPNLSVLVLLEGTPYPPVTYERNITATSGEENTVRFINLGFDVQKTPEQLNALAAIHTKYVLFLPDSVRLTSKNLLQKILREINSAMPLGAGIAARAPLKAGEAKHQQEVRALLPPVGPEETVKRLVIVPFAGNMKSFSSCTQINLDLPNWTIQYVAVNSSDKCDLYLQKHAILVDVGVLKELPDPFVSPFPEMFYIQAKLAGISKTVFPQTFQDGRRLFASYHTKQRRTEMRRRQFKELYKKLQIKRIIRRSHKIISKSDAKEGGGGGGSHHNLVLDTQFSSSNFSLPLVTEIDLIGCERTTKSCVGTVYNNRPFYIYLDKHTPPCCLDKLKTTFNHVLEEFENVGIRYWLDNQALRTAIETNHLHPDAFEIDISFNVNDLERSNAMKKSQNKPYVDNEGFYWIKATDGHYFKVQFSKINQIGVNLLPFEINGNEVRPSGFFGWKAKEFSADYLHPMSTVLFLGKSVMCPNNVREFLDFKNV</sequence>
<keyword evidence="1" id="KW-0472">Membrane</keyword>
<name>A0A0A1WNQ0_ZEUCU</name>
<evidence type="ECO:0000259" key="2">
    <source>
        <dbReference type="Pfam" id="PF22921"/>
    </source>
</evidence>
<dbReference type="EMBL" id="GBXI01013830">
    <property type="protein sequence ID" value="JAD00462.1"/>
    <property type="molecule type" value="Transcribed_RNA"/>
</dbReference>
<dbReference type="GO" id="GO:0005794">
    <property type="term" value="C:Golgi apparatus"/>
    <property type="evidence" value="ECO:0007669"/>
    <property type="project" value="TreeGrafter"/>
</dbReference>
<protein>
    <submittedName>
        <fullName evidence="3">Fukutin-related protein</fullName>
    </submittedName>
</protein>
<dbReference type="GO" id="GO:0035269">
    <property type="term" value="P:protein O-linked glycosylation via mannose"/>
    <property type="evidence" value="ECO:0007669"/>
    <property type="project" value="TreeGrafter"/>
</dbReference>
<reference evidence="3" key="1">
    <citation type="submission" date="2014-11" db="EMBL/GenBank/DDBJ databases">
        <authorList>
            <person name="Geib S."/>
        </authorList>
    </citation>
    <scope>NUCLEOTIDE SEQUENCE</scope>
</reference>
<dbReference type="PANTHER" id="PTHR13627:SF31">
    <property type="entry name" value="RIBITOL 5-PHOSPHATE TRANSFERASE FKRP"/>
    <property type="match status" value="1"/>
</dbReference>
<organism evidence="3">
    <name type="scientific">Zeugodacus cucurbitae</name>
    <name type="common">Melon fruit fly</name>
    <name type="synonym">Bactrocera cucurbitae</name>
    <dbReference type="NCBI Taxonomy" id="28588"/>
    <lineage>
        <taxon>Eukaryota</taxon>
        <taxon>Metazoa</taxon>
        <taxon>Ecdysozoa</taxon>
        <taxon>Arthropoda</taxon>
        <taxon>Hexapoda</taxon>
        <taxon>Insecta</taxon>
        <taxon>Pterygota</taxon>
        <taxon>Neoptera</taxon>
        <taxon>Endopterygota</taxon>
        <taxon>Diptera</taxon>
        <taxon>Brachycera</taxon>
        <taxon>Muscomorpha</taxon>
        <taxon>Tephritoidea</taxon>
        <taxon>Tephritidae</taxon>
        <taxon>Zeugodacus</taxon>
        <taxon>Zeugodacus</taxon>
    </lineage>
</organism>
<dbReference type="AlphaFoldDB" id="A0A0A1WNQ0"/>
<keyword evidence="1" id="KW-1133">Transmembrane helix</keyword>
<feature type="domain" description="FKRP stem" evidence="2">
    <location>
        <begin position="79"/>
        <end position="362"/>
    </location>
</feature>
<dbReference type="InterPro" id="IPR055105">
    <property type="entry name" value="FKRP_N"/>
</dbReference>